<proteinExistence type="predicted"/>
<reference evidence="1 2" key="1">
    <citation type="journal article" date="2024" name="G3 (Bethesda)">
        <title>Genome assembly of Hibiscus sabdariffa L. provides insights into metabolisms of medicinal natural products.</title>
        <authorList>
            <person name="Kim T."/>
        </authorList>
    </citation>
    <scope>NUCLEOTIDE SEQUENCE [LARGE SCALE GENOMIC DNA]</scope>
    <source>
        <strain evidence="1">TK-2024</strain>
        <tissue evidence="1">Old leaves</tissue>
    </source>
</reference>
<evidence type="ECO:0000313" key="1">
    <source>
        <dbReference type="EMBL" id="KAK8561878.1"/>
    </source>
</evidence>
<comment type="caution">
    <text evidence="1">The sequence shown here is derived from an EMBL/GenBank/DDBJ whole genome shotgun (WGS) entry which is preliminary data.</text>
</comment>
<dbReference type="Proteomes" id="UP001472677">
    <property type="component" value="Unassembled WGS sequence"/>
</dbReference>
<organism evidence="1 2">
    <name type="scientific">Hibiscus sabdariffa</name>
    <name type="common">roselle</name>
    <dbReference type="NCBI Taxonomy" id="183260"/>
    <lineage>
        <taxon>Eukaryota</taxon>
        <taxon>Viridiplantae</taxon>
        <taxon>Streptophyta</taxon>
        <taxon>Embryophyta</taxon>
        <taxon>Tracheophyta</taxon>
        <taxon>Spermatophyta</taxon>
        <taxon>Magnoliopsida</taxon>
        <taxon>eudicotyledons</taxon>
        <taxon>Gunneridae</taxon>
        <taxon>Pentapetalae</taxon>
        <taxon>rosids</taxon>
        <taxon>malvids</taxon>
        <taxon>Malvales</taxon>
        <taxon>Malvaceae</taxon>
        <taxon>Malvoideae</taxon>
        <taxon>Hibiscus</taxon>
    </lineage>
</organism>
<protein>
    <submittedName>
        <fullName evidence="1">Uncharacterized protein</fullName>
    </submittedName>
</protein>
<keyword evidence="2" id="KW-1185">Reference proteome</keyword>
<sequence>MAALSPNLQAKASAVVTEDVQTVLFAPPIILPAESCSTAAIPTIFYEASKDASQFTFITPGGGGSIVSGR</sequence>
<dbReference type="EMBL" id="JBBPBM010000013">
    <property type="protein sequence ID" value="KAK8561878.1"/>
    <property type="molecule type" value="Genomic_DNA"/>
</dbReference>
<name>A0ABR2EIQ5_9ROSI</name>
<accession>A0ABR2EIQ5</accession>
<evidence type="ECO:0000313" key="2">
    <source>
        <dbReference type="Proteomes" id="UP001472677"/>
    </source>
</evidence>
<gene>
    <name evidence="1" type="ORF">V6N12_048934</name>
</gene>